<gene>
    <name evidence="1" type="ORF">L1987_44703</name>
</gene>
<protein>
    <submittedName>
        <fullName evidence="1">Uncharacterized protein</fullName>
    </submittedName>
</protein>
<sequence length="182" mass="19778">MTTEEPVVVAEVASPAIKAAATMIKDAILSLKDKTGSSQYAIAKFVEEKQKNLPKKFKKVLLVQLKRLVAQGKLVKPKPGAKAIAAVAPKRKPETPTRLTKVARTSTRSTPGKKPDTAQKSFRVTRKKPDTAQKSFRVTKRSTLRKVSSVITKSVAKKVALKSVKTKAATSKKSAATRKTKK</sequence>
<organism evidence="1 2">
    <name type="scientific">Smallanthus sonchifolius</name>
    <dbReference type="NCBI Taxonomy" id="185202"/>
    <lineage>
        <taxon>Eukaryota</taxon>
        <taxon>Viridiplantae</taxon>
        <taxon>Streptophyta</taxon>
        <taxon>Embryophyta</taxon>
        <taxon>Tracheophyta</taxon>
        <taxon>Spermatophyta</taxon>
        <taxon>Magnoliopsida</taxon>
        <taxon>eudicotyledons</taxon>
        <taxon>Gunneridae</taxon>
        <taxon>Pentapetalae</taxon>
        <taxon>asterids</taxon>
        <taxon>campanulids</taxon>
        <taxon>Asterales</taxon>
        <taxon>Asteraceae</taxon>
        <taxon>Asteroideae</taxon>
        <taxon>Heliantheae alliance</taxon>
        <taxon>Millerieae</taxon>
        <taxon>Smallanthus</taxon>
    </lineage>
</organism>
<evidence type="ECO:0000313" key="2">
    <source>
        <dbReference type="Proteomes" id="UP001056120"/>
    </source>
</evidence>
<reference evidence="1 2" key="2">
    <citation type="journal article" date="2022" name="Mol. Ecol. Resour.">
        <title>The genomes of chicory, endive, great burdock and yacon provide insights into Asteraceae paleo-polyploidization history and plant inulin production.</title>
        <authorList>
            <person name="Fan W."/>
            <person name="Wang S."/>
            <person name="Wang H."/>
            <person name="Wang A."/>
            <person name="Jiang F."/>
            <person name="Liu H."/>
            <person name="Zhao H."/>
            <person name="Xu D."/>
            <person name="Zhang Y."/>
        </authorList>
    </citation>
    <scope>NUCLEOTIDE SEQUENCE [LARGE SCALE GENOMIC DNA]</scope>
    <source>
        <strain evidence="2">cv. Yunnan</strain>
        <tissue evidence="1">Leaves</tissue>
    </source>
</reference>
<reference evidence="2" key="1">
    <citation type="journal article" date="2022" name="Mol. Ecol. Resour.">
        <title>The genomes of chicory, endive, great burdock and yacon provide insights into Asteraceae palaeo-polyploidization history and plant inulin production.</title>
        <authorList>
            <person name="Fan W."/>
            <person name="Wang S."/>
            <person name="Wang H."/>
            <person name="Wang A."/>
            <person name="Jiang F."/>
            <person name="Liu H."/>
            <person name="Zhao H."/>
            <person name="Xu D."/>
            <person name="Zhang Y."/>
        </authorList>
    </citation>
    <scope>NUCLEOTIDE SEQUENCE [LARGE SCALE GENOMIC DNA]</scope>
    <source>
        <strain evidence="2">cv. Yunnan</strain>
    </source>
</reference>
<comment type="caution">
    <text evidence="1">The sequence shown here is derived from an EMBL/GenBank/DDBJ whole genome shotgun (WGS) entry which is preliminary data.</text>
</comment>
<keyword evidence="2" id="KW-1185">Reference proteome</keyword>
<evidence type="ECO:0000313" key="1">
    <source>
        <dbReference type="EMBL" id="KAI3785581.1"/>
    </source>
</evidence>
<accession>A0ACB9GR92</accession>
<dbReference type="Proteomes" id="UP001056120">
    <property type="component" value="Linkage Group LG14"/>
</dbReference>
<name>A0ACB9GR92_9ASTR</name>
<dbReference type="EMBL" id="CM042031">
    <property type="protein sequence ID" value="KAI3785581.1"/>
    <property type="molecule type" value="Genomic_DNA"/>
</dbReference>
<proteinExistence type="predicted"/>